<dbReference type="EMBL" id="CM046517">
    <property type="protein sequence ID" value="KAI8648225.1"/>
    <property type="molecule type" value="Genomic_DNA"/>
</dbReference>
<sequence length="464" mass="50493">MSEKVEKAGDLSRKSSQEPRAGEVVCGEVQLARHLGSWEIICIAWNVINVFGGLSYIFVVGFSAGGLSIIFYGFLGSTACTLCTMSVLAECASLFPTAGGAYHFSTFLCPEKYRRYVGYPIGWLNYLGWVFTVAACSAIQTGLTFSRVIMCDPTYVVSGRWQYFLVYVAWAVVAWVVNLFFLRGFHVVENLGCIISMLGFVGFTLTLLARAPKADASFVFTTVNNETGYSSSAMAVAIGLYNCVVVWVSLDAVCHLAEEVPQPTRIIPKTLYIIVATQLTVGVVWILTVVPIIELIRLALKSDTAAITFNVMLLVNFFAALTGCLTSASRQGYALARDGGLFFKKSLVKISTRSQIPSRSVDTCFGLTVLIGLVVIYTLTVVVLVMFPGVHPITASNFNYNILLAGIFAILCVVVWLIDGRKSYKPPSFTEFIENIATDTTEFLSGGKQETSPEESGEVEALDG</sequence>
<gene>
    <name evidence="1" type="ORF">NCS57_01490400</name>
</gene>
<evidence type="ECO:0000313" key="1">
    <source>
        <dbReference type="EMBL" id="KAI8648225.1"/>
    </source>
</evidence>
<comment type="caution">
    <text evidence="1">The sequence shown here is derived from an EMBL/GenBank/DDBJ whole genome shotgun (WGS) entry which is preliminary data.</text>
</comment>
<reference evidence="1" key="1">
    <citation type="submission" date="2022-06" db="EMBL/GenBank/DDBJ databases">
        <title>Fusarium solani species complex genomes reveal bases of compartmentalisation and animal pathogenesis.</title>
        <authorList>
            <person name="Tsai I.J."/>
        </authorList>
    </citation>
    <scope>NUCLEOTIDE SEQUENCE</scope>
    <source>
        <strain evidence="1">Fu6.1</strain>
    </source>
</reference>
<dbReference type="Proteomes" id="UP001065298">
    <property type="component" value="Chromosome 15"/>
</dbReference>
<accession>A0ACC0QCJ7</accession>
<name>A0ACC0QCJ7_9HYPO</name>
<organism evidence="1 2">
    <name type="scientific">Fusarium keratoplasticum</name>
    <dbReference type="NCBI Taxonomy" id="1328300"/>
    <lineage>
        <taxon>Eukaryota</taxon>
        <taxon>Fungi</taxon>
        <taxon>Dikarya</taxon>
        <taxon>Ascomycota</taxon>
        <taxon>Pezizomycotina</taxon>
        <taxon>Sordariomycetes</taxon>
        <taxon>Hypocreomycetidae</taxon>
        <taxon>Hypocreales</taxon>
        <taxon>Nectriaceae</taxon>
        <taxon>Fusarium</taxon>
        <taxon>Fusarium solani species complex</taxon>
    </lineage>
</organism>
<evidence type="ECO:0000313" key="2">
    <source>
        <dbReference type="Proteomes" id="UP001065298"/>
    </source>
</evidence>
<protein>
    <submittedName>
        <fullName evidence="1">Choline transport protein</fullName>
    </submittedName>
</protein>
<proteinExistence type="predicted"/>
<keyword evidence="2" id="KW-1185">Reference proteome</keyword>